<dbReference type="GeneID" id="67017378"/>
<evidence type="ECO:0000313" key="3">
    <source>
        <dbReference type="Proteomes" id="UP000676310"/>
    </source>
</evidence>
<comment type="caution">
    <text evidence="2">The sequence shown here is derived from an EMBL/GenBank/DDBJ whole genome shotgun (WGS) entry which is preliminary data.</text>
</comment>
<gene>
    <name evidence="2" type="ORF">ALTATR162_LOCUS5584</name>
</gene>
<keyword evidence="3" id="KW-1185">Reference proteome</keyword>
<sequence length="416" mass="44648">MATSTRQPFGEIGSSRLQVLQSAKNRQNAVSPNFTSPQGLKSVPTPSTGKRQRAPEIYEDADAENMDPSVFNSPTKKSKTANHSDAGYIKPANFSIFTSPVKPSSVSLNATPSVPSVRKALSSPNTAKSTPISNSRGSPKNKRLHAISKRRASSSPFRRVDPPSFTQSSPSLPFSIDAALSGSISTYTPKAPTVAATPISTPSAQQPPVLDDSMPKSWFFEIHEDTPEQEAANLMEHSASVLDISSDDDAATKFRNEDRGKENVPPPDFLAAANTRKRNHASYFDDGYETDILVDVPAKQPRRMRKVVQDAMDEDRKPLGDLAPSEFYAEGCDSTTYVTVDAGIEKPSGLSKEFDASCVTPEKKKKNHVEVEEVPATVEGETATAEVAEVIAAPAAIDVPAVETTSQLCEVPVAAS</sequence>
<evidence type="ECO:0000313" key="2">
    <source>
        <dbReference type="EMBL" id="CAG5159441.1"/>
    </source>
</evidence>
<name>A0A8J2N646_9PLEO</name>
<feature type="compositionally biased region" description="Polar residues" evidence="1">
    <location>
        <begin position="122"/>
        <end position="138"/>
    </location>
</feature>
<feature type="compositionally biased region" description="Polar residues" evidence="1">
    <location>
        <begin position="15"/>
        <end position="49"/>
    </location>
</feature>
<organism evidence="2 3">
    <name type="scientific">Alternaria atra</name>
    <dbReference type="NCBI Taxonomy" id="119953"/>
    <lineage>
        <taxon>Eukaryota</taxon>
        <taxon>Fungi</taxon>
        <taxon>Dikarya</taxon>
        <taxon>Ascomycota</taxon>
        <taxon>Pezizomycotina</taxon>
        <taxon>Dothideomycetes</taxon>
        <taxon>Pleosporomycetidae</taxon>
        <taxon>Pleosporales</taxon>
        <taxon>Pleosporineae</taxon>
        <taxon>Pleosporaceae</taxon>
        <taxon>Alternaria</taxon>
        <taxon>Alternaria sect. Ulocladioides</taxon>
    </lineage>
</organism>
<evidence type="ECO:0000256" key="1">
    <source>
        <dbReference type="SAM" id="MobiDB-lite"/>
    </source>
</evidence>
<accession>A0A8J2N646</accession>
<dbReference type="OrthoDB" id="425602at2759"/>
<dbReference type="EMBL" id="CAJRGZ010000019">
    <property type="protein sequence ID" value="CAG5159441.1"/>
    <property type="molecule type" value="Genomic_DNA"/>
</dbReference>
<proteinExistence type="predicted"/>
<protein>
    <recommendedName>
        <fullName evidence="4">Thymidylate kinase</fullName>
    </recommendedName>
</protein>
<feature type="region of interest" description="Disordered" evidence="1">
    <location>
        <begin position="1"/>
        <end position="86"/>
    </location>
</feature>
<dbReference type="AlphaFoldDB" id="A0A8J2N646"/>
<evidence type="ECO:0008006" key="4">
    <source>
        <dbReference type="Google" id="ProtNLM"/>
    </source>
</evidence>
<feature type="compositionally biased region" description="Basic residues" evidence="1">
    <location>
        <begin position="139"/>
        <end position="152"/>
    </location>
</feature>
<dbReference type="Proteomes" id="UP000676310">
    <property type="component" value="Unassembled WGS sequence"/>
</dbReference>
<dbReference type="RefSeq" id="XP_043169138.1">
    <property type="nucleotide sequence ID" value="XM_043313203.1"/>
</dbReference>
<feature type="region of interest" description="Disordered" evidence="1">
    <location>
        <begin position="100"/>
        <end position="172"/>
    </location>
</feature>
<reference evidence="2" key="1">
    <citation type="submission" date="2021-05" db="EMBL/GenBank/DDBJ databases">
        <authorList>
            <person name="Stam R."/>
        </authorList>
    </citation>
    <scope>NUCLEOTIDE SEQUENCE</scope>
    <source>
        <strain evidence="2">CS162</strain>
    </source>
</reference>
<feature type="compositionally biased region" description="Polar residues" evidence="1">
    <location>
        <begin position="100"/>
        <end position="114"/>
    </location>
</feature>